<dbReference type="EMBL" id="BART01003250">
    <property type="protein sequence ID" value="GAG73220.1"/>
    <property type="molecule type" value="Genomic_DNA"/>
</dbReference>
<feature type="non-terminal residue" evidence="1">
    <location>
        <position position="49"/>
    </location>
</feature>
<dbReference type="AlphaFoldDB" id="X0ZTS1"/>
<proteinExistence type="predicted"/>
<accession>X0ZTS1</accession>
<protein>
    <recommendedName>
        <fullName evidence="2">HEPN domain-containing protein</fullName>
    </recommendedName>
</protein>
<organism evidence="1">
    <name type="scientific">marine sediment metagenome</name>
    <dbReference type="NCBI Taxonomy" id="412755"/>
    <lineage>
        <taxon>unclassified sequences</taxon>
        <taxon>metagenomes</taxon>
        <taxon>ecological metagenomes</taxon>
    </lineage>
</organism>
<evidence type="ECO:0008006" key="2">
    <source>
        <dbReference type="Google" id="ProtNLM"/>
    </source>
</evidence>
<reference evidence="1" key="1">
    <citation type="journal article" date="2014" name="Front. Microbiol.">
        <title>High frequency of phylogenetically diverse reductive dehalogenase-homologous genes in deep subseafloor sedimentary metagenomes.</title>
        <authorList>
            <person name="Kawai M."/>
            <person name="Futagami T."/>
            <person name="Toyoda A."/>
            <person name="Takaki Y."/>
            <person name="Nishi S."/>
            <person name="Hori S."/>
            <person name="Arai W."/>
            <person name="Tsubouchi T."/>
            <person name="Morono Y."/>
            <person name="Uchiyama I."/>
            <person name="Ito T."/>
            <person name="Fujiyama A."/>
            <person name="Inagaki F."/>
            <person name="Takami H."/>
        </authorList>
    </citation>
    <scope>NUCLEOTIDE SEQUENCE</scope>
    <source>
        <strain evidence="1">Expedition CK06-06</strain>
    </source>
</reference>
<gene>
    <name evidence="1" type="ORF">S01H4_09147</name>
</gene>
<comment type="caution">
    <text evidence="1">The sequence shown here is derived from an EMBL/GenBank/DDBJ whole genome shotgun (WGS) entry which is preliminary data.</text>
</comment>
<name>X0ZTS1_9ZZZZ</name>
<sequence length="49" mass="5860">MIRSLNAVINGRAYYNLMHDVPEDQLKEGWEKLKKILAYVMNFLKDRAY</sequence>
<evidence type="ECO:0000313" key="1">
    <source>
        <dbReference type="EMBL" id="GAG73220.1"/>
    </source>
</evidence>